<name>A0AAV4QTG8_CAEEX</name>
<dbReference type="EMBL" id="BPLR01006660">
    <property type="protein sequence ID" value="GIY11574.1"/>
    <property type="molecule type" value="Genomic_DNA"/>
</dbReference>
<comment type="caution">
    <text evidence="1">The sequence shown here is derived from an EMBL/GenBank/DDBJ whole genome shotgun (WGS) entry which is preliminary data.</text>
</comment>
<gene>
    <name evidence="1" type="ORF">CEXT_748161</name>
</gene>
<dbReference type="AlphaFoldDB" id="A0AAV4QTG8"/>
<keyword evidence="2" id="KW-1185">Reference proteome</keyword>
<proteinExistence type="predicted"/>
<dbReference type="Proteomes" id="UP001054945">
    <property type="component" value="Unassembled WGS sequence"/>
</dbReference>
<accession>A0AAV4QTG8</accession>
<evidence type="ECO:0000313" key="1">
    <source>
        <dbReference type="EMBL" id="GIY11574.1"/>
    </source>
</evidence>
<sequence>MEHFDYLHQCIIVKPMKFRKFYILITITCVKATRHEPRSICTICLGSAKVENGSPRVEREVIKREQVTVELGVREAHGKDCQ</sequence>
<protein>
    <recommendedName>
        <fullName evidence="3">Secreted protein</fullName>
    </recommendedName>
</protein>
<organism evidence="1 2">
    <name type="scientific">Caerostris extrusa</name>
    <name type="common">Bark spider</name>
    <name type="synonym">Caerostris bankana</name>
    <dbReference type="NCBI Taxonomy" id="172846"/>
    <lineage>
        <taxon>Eukaryota</taxon>
        <taxon>Metazoa</taxon>
        <taxon>Ecdysozoa</taxon>
        <taxon>Arthropoda</taxon>
        <taxon>Chelicerata</taxon>
        <taxon>Arachnida</taxon>
        <taxon>Araneae</taxon>
        <taxon>Araneomorphae</taxon>
        <taxon>Entelegynae</taxon>
        <taxon>Araneoidea</taxon>
        <taxon>Araneidae</taxon>
        <taxon>Caerostris</taxon>
    </lineage>
</organism>
<evidence type="ECO:0008006" key="3">
    <source>
        <dbReference type="Google" id="ProtNLM"/>
    </source>
</evidence>
<reference evidence="1 2" key="1">
    <citation type="submission" date="2021-06" db="EMBL/GenBank/DDBJ databases">
        <title>Caerostris extrusa draft genome.</title>
        <authorList>
            <person name="Kono N."/>
            <person name="Arakawa K."/>
        </authorList>
    </citation>
    <scope>NUCLEOTIDE SEQUENCE [LARGE SCALE GENOMIC DNA]</scope>
</reference>
<evidence type="ECO:0000313" key="2">
    <source>
        <dbReference type="Proteomes" id="UP001054945"/>
    </source>
</evidence>